<dbReference type="PANTHER" id="PTHR35465">
    <property type="entry name" value="CAVEOLIN-1 PROTEIN"/>
    <property type="match status" value="1"/>
</dbReference>
<comment type="caution">
    <text evidence="2">The sequence shown here is derived from an EMBL/GenBank/DDBJ whole genome shotgun (WGS) entry which is preliminary data.</text>
</comment>
<keyword evidence="1" id="KW-0812">Transmembrane</keyword>
<keyword evidence="3" id="KW-1185">Reference proteome</keyword>
<evidence type="ECO:0000313" key="2">
    <source>
        <dbReference type="EMBL" id="PRQ27582.1"/>
    </source>
</evidence>
<keyword evidence="1" id="KW-0472">Membrane</keyword>
<dbReference type="OrthoDB" id="3360032at2759"/>
<keyword evidence="1" id="KW-1133">Transmembrane helix</keyword>
<dbReference type="OMA" id="DQGGMYV"/>
<reference evidence="2 3" key="1">
    <citation type="journal article" date="2018" name="Nat. Genet.">
        <title>The Rosa genome provides new insights in the design of modern roses.</title>
        <authorList>
            <person name="Bendahmane M."/>
        </authorList>
    </citation>
    <scope>NUCLEOTIDE SEQUENCE [LARGE SCALE GENOMIC DNA]</scope>
    <source>
        <strain evidence="3">cv. Old Blush</strain>
    </source>
</reference>
<dbReference type="PANTHER" id="PTHR35465:SF1">
    <property type="entry name" value="PHOSPHATIDYLINOSITOL-GLYCAN BIOSYNTHESIS CLASS X PROTEIN"/>
    <property type="match status" value="1"/>
</dbReference>
<evidence type="ECO:0000256" key="1">
    <source>
        <dbReference type="SAM" id="Phobius"/>
    </source>
</evidence>
<name>A0A2P6Q084_ROSCH</name>
<dbReference type="AlphaFoldDB" id="A0A2P6Q084"/>
<feature type="transmembrane region" description="Helical" evidence="1">
    <location>
        <begin position="162"/>
        <end position="183"/>
    </location>
</feature>
<dbReference type="Gramene" id="PRQ27582">
    <property type="protein sequence ID" value="PRQ27582"/>
    <property type="gene ID" value="RchiOBHm_Chr6g0306801"/>
</dbReference>
<dbReference type="EMBL" id="PDCK01000044">
    <property type="protein sequence ID" value="PRQ27582.1"/>
    <property type="molecule type" value="Genomic_DNA"/>
</dbReference>
<protein>
    <submittedName>
        <fullName evidence="2">Uncharacterized protein</fullName>
    </submittedName>
</protein>
<dbReference type="Proteomes" id="UP000238479">
    <property type="component" value="Chromosome 6"/>
</dbReference>
<organism evidence="2 3">
    <name type="scientific">Rosa chinensis</name>
    <name type="common">China rose</name>
    <dbReference type="NCBI Taxonomy" id="74649"/>
    <lineage>
        <taxon>Eukaryota</taxon>
        <taxon>Viridiplantae</taxon>
        <taxon>Streptophyta</taxon>
        <taxon>Embryophyta</taxon>
        <taxon>Tracheophyta</taxon>
        <taxon>Spermatophyta</taxon>
        <taxon>Magnoliopsida</taxon>
        <taxon>eudicotyledons</taxon>
        <taxon>Gunneridae</taxon>
        <taxon>Pentapetalae</taxon>
        <taxon>rosids</taxon>
        <taxon>fabids</taxon>
        <taxon>Rosales</taxon>
        <taxon>Rosaceae</taxon>
        <taxon>Rosoideae</taxon>
        <taxon>Rosoideae incertae sedis</taxon>
        <taxon>Rosa</taxon>
    </lineage>
</organism>
<proteinExistence type="predicted"/>
<sequence>MCQIRVCNVLITTLYIVWIVIGGSSLSHGSLIDKKVLNVGEELWRETLPLRMGSRLYRLQGIKPHTWYEVKISYPASIPASFSIQLKRGDLELPLNGNRRLLNTEKLIFKSENDGSNDQGGMYVLVSVEPEGVVAIPNVQEREYIIFNIVCDELLLGIPHQAWWVVGFVVVCLVLAFIIPSFLPPFLLRALDQNASKDS</sequence>
<gene>
    <name evidence="2" type="ORF">RchiOBHm_Chr6g0306801</name>
</gene>
<evidence type="ECO:0000313" key="3">
    <source>
        <dbReference type="Proteomes" id="UP000238479"/>
    </source>
</evidence>
<feature type="transmembrane region" description="Helical" evidence="1">
    <location>
        <begin position="7"/>
        <end position="26"/>
    </location>
</feature>
<accession>A0A2P6Q084</accession>